<evidence type="ECO:0000256" key="8">
    <source>
        <dbReference type="ARBA" id="ARBA00023150"/>
    </source>
</evidence>
<evidence type="ECO:0000256" key="7">
    <source>
        <dbReference type="ARBA" id="ARBA00023134"/>
    </source>
</evidence>
<keyword evidence="11" id="KW-1185">Reference proteome</keyword>
<dbReference type="InterPro" id="IPR050105">
    <property type="entry name" value="MoCo_biosynth_MoaA/MoaC"/>
</dbReference>
<evidence type="ECO:0000313" key="10">
    <source>
        <dbReference type="EMBL" id="KAI6654830.1"/>
    </source>
</evidence>
<dbReference type="GO" id="GO:0061798">
    <property type="term" value="F:GTP 3',8'-cyclase activity"/>
    <property type="evidence" value="ECO:0007669"/>
    <property type="project" value="TreeGrafter"/>
</dbReference>
<protein>
    <recommendedName>
        <fullName evidence="9">Radical SAM core domain-containing protein</fullName>
    </recommendedName>
</protein>
<dbReference type="NCBIfam" id="TIGR02666">
    <property type="entry name" value="moaA"/>
    <property type="match status" value="1"/>
</dbReference>
<keyword evidence="8" id="KW-0501">Molybdenum cofactor biosynthesis</keyword>
<evidence type="ECO:0000256" key="3">
    <source>
        <dbReference type="ARBA" id="ARBA00022723"/>
    </source>
</evidence>
<dbReference type="GO" id="GO:0005525">
    <property type="term" value="F:GTP binding"/>
    <property type="evidence" value="ECO:0007669"/>
    <property type="project" value="UniProtKB-KW"/>
</dbReference>
<evidence type="ECO:0000256" key="4">
    <source>
        <dbReference type="ARBA" id="ARBA00022741"/>
    </source>
</evidence>
<dbReference type="AlphaFoldDB" id="A0AAV7K239"/>
<keyword evidence="6" id="KW-0411">Iron-sulfur</keyword>
<keyword evidence="5" id="KW-0408">Iron</keyword>
<dbReference type="InterPro" id="IPR013785">
    <property type="entry name" value="Aldolase_TIM"/>
</dbReference>
<keyword evidence="2" id="KW-0949">S-adenosyl-L-methionine</keyword>
<dbReference type="GO" id="GO:0061799">
    <property type="term" value="F:cyclic pyranopterin monophosphate synthase activity"/>
    <property type="evidence" value="ECO:0007669"/>
    <property type="project" value="TreeGrafter"/>
</dbReference>
<keyword evidence="4" id="KW-0547">Nucleotide-binding</keyword>
<dbReference type="InterPro" id="IPR007197">
    <property type="entry name" value="rSAM"/>
</dbReference>
<evidence type="ECO:0000256" key="6">
    <source>
        <dbReference type="ARBA" id="ARBA00023014"/>
    </source>
</evidence>
<gene>
    <name evidence="10" type="ORF">LOD99_2709</name>
</gene>
<dbReference type="CDD" id="cd01335">
    <property type="entry name" value="Radical_SAM"/>
    <property type="match status" value="1"/>
</dbReference>
<dbReference type="PANTHER" id="PTHR22960:SF0">
    <property type="entry name" value="MOLYBDENUM COFACTOR BIOSYNTHESIS PROTEIN 1"/>
    <property type="match status" value="1"/>
</dbReference>
<keyword evidence="7" id="KW-0342">GTP-binding</keyword>
<comment type="caution">
    <text evidence="10">The sequence shown here is derived from an EMBL/GenBank/DDBJ whole genome shotgun (WGS) entry which is preliminary data.</text>
</comment>
<dbReference type="GO" id="GO:0006777">
    <property type="term" value="P:Mo-molybdopterin cofactor biosynthetic process"/>
    <property type="evidence" value="ECO:0007669"/>
    <property type="project" value="UniProtKB-KW"/>
</dbReference>
<dbReference type="CDD" id="cd21117">
    <property type="entry name" value="Twitch_MoaA"/>
    <property type="match status" value="1"/>
</dbReference>
<dbReference type="PROSITE" id="PS51918">
    <property type="entry name" value="RADICAL_SAM"/>
    <property type="match status" value="1"/>
</dbReference>
<organism evidence="10 11">
    <name type="scientific">Oopsacas minuta</name>
    <dbReference type="NCBI Taxonomy" id="111878"/>
    <lineage>
        <taxon>Eukaryota</taxon>
        <taxon>Metazoa</taxon>
        <taxon>Porifera</taxon>
        <taxon>Hexactinellida</taxon>
        <taxon>Hexasterophora</taxon>
        <taxon>Lyssacinosida</taxon>
        <taxon>Leucopsacidae</taxon>
        <taxon>Oopsacas</taxon>
    </lineage>
</organism>
<evidence type="ECO:0000256" key="2">
    <source>
        <dbReference type="ARBA" id="ARBA00022691"/>
    </source>
</evidence>
<name>A0AAV7K239_9METZ</name>
<dbReference type="EMBL" id="JAKMXF010000221">
    <property type="protein sequence ID" value="KAI6654830.1"/>
    <property type="molecule type" value="Genomic_DNA"/>
</dbReference>
<evidence type="ECO:0000259" key="9">
    <source>
        <dbReference type="PROSITE" id="PS51918"/>
    </source>
</evidence>
<dbReference type="InterPro" id="IPR010505">
    <property type="entry name" value="MoaA_twitch"/>
</dbReference>
<dbReference type="InterPro" id="IPR058240">
    <property type="entry name" value="rSAM_sf"/>
</dbReference>
<dbReference type="SUPFAM" id="SSF102114">
    <property type="entry name" value="Radical SAM enzymes"/>
    <property type="match status" value="1"/>
</dbReference>
<comment type="pathway">
    <text evidence="1">Cofactor biosynthesis; molybdopterin biosynthesis.</text>
</comment>
<dbReference type="GO" id="GO:0046872">
    <property type="term" value="F:metal ion binding"/>
    <property type="evidence" value="ECO:0007669"/>
    <property type="project" value="UniProtKB-KW"/>
</dbReference>
<evidence type="ECO:0000313" key="11">
    <source>
        <dbReference type="Proteomes" id="UP001165289"/>
    </source>
</evidence>
<dbReference type="GO" id="GO:0051539">
    <property type="term" value="F:4 iron, 4 sulfur cluster binding"/>
    <property type="evidence" value="ECO:0007669"/>
    <property type="project" value="UniProtKB-KW"/>
</dbReference>
<accession>A0AAV7K239</accession>
<dbReference type="Pfam" id="PF04055">
    <property type="entry name" value="Radical_SAM"/>
    <property type="match status" value="1"/>
</dbReference>
<dbReference type="Proteomes" id="UP001165289">
    <property type="component" value="Unassembled WGS sequence"/>
</dbReference>
<dbReference type="Gene3D" id="3.20.20.70">
    <property type="entry name" value="Aldolase class I"/>
    <property type="match status" value="1"/>
</dbReference>
<reference evidence="10 11" key="1">
    <citation type="journal article" date="2023" name="BMC Biol.">
        <title>The compact genome of the sponge Oopsacas minuta (Hexactinellida) is lacking key metazoan core genes.</title>
        <authorList>
            <person name="Santini S."/>
            <person name="Schenkelaars Q."/>
            <person name="Jourda C."/>
            <person name="Duchesne M."/>
            <person name="Belahbib H."/>
            <person name="Rocher C."/>
            <person name="Selva M."/>
            <person name="Riesgo A."/>
            <person name="Vervoort M."/>
            <person name="Leys S.P."/>
            <person name="Kodjabachian L."/>
            <person name="Le Bivic A."/>
            <person name="Borchiellini C."/>
            <person name="Claverie J.M."/>
            <person name="Renard E."/>
        </authorList>
    </citation>
    <scope>NUCLEOTIDE SEQUENCE [LARGE SCALE GENOMIC DNA]</scope>
    <source>
        <strain evidence="10">SPO-2</strain>
    </source>
</reference>
<evidence type="ECO:0000256" key="5">
    <source>
        <dbReference type="ARBA" id="ARBA00023004"/>
    </source>
</evidence>
<dbReference type="PANTHER" id="PTHR22960">
    <property type="entry name" value="MOLYBDOPTERIN COFACTOR SYNTHESIS PROTEIN A"/>
    <property type="match status" value="1"/>
</dbReference>
<dbReference type="Pfam" id="PF06463">
    <property type="entry name" value="Mob_synth_C"/>
    <property type="match status" value="1"/>
</dbReference>
<feature type="domain" description="Radical SAM core" evidence="9">
    <location>
        <begin position="1"/>
        <end position="198"/>
    </location>
</feature>
<dbReference type="InterPro" id="IPR013483">
    <property type="entry name" value="MoaA"/>
</dbReference>
<proteinExistence type="predicted"/>
<keyword evidence="3" id="KW-0479">Metal-binding</keyword>
<sequence>MPEQGVELSPDRQILTADEIVYLSRLFVRQGVRKIRLTGGEPLVRKDLVNIVSEISKLEELESVAMTTNGITLGRKLPALKEAGLKILNISLDTLVEAKFEFITRRLGHKRVLENIYKALDMGFDVVKVNVVVMKNFNDDELQDFVSLTKNTNLDIRFIEFMPFDGNAWSRDKFVPYTAMLEELKQHFPSISKESDPDNSTSKAYRVEGYKGQFGFISSMSEHFCHSCNRLRITADGNLKVCLFGANEVSLRDLMRRGADERELLDVIDMAVNRKKKKHAGMDIIAATKNRPMILIGG</sequence>
<evidence type="ECO:0000256" key="1">
    <source>
        <dbReference type="ARBA" id="ARBA00005046"/>
    </source>
</evidence>